<accession>A0AAV5TD90</accession>
<gene>
    <name evidence="1" type="ORF">PENTCL1PPCAC_15328</name>
</gene>
<name>A0AAV5TD90_9BILA</name>
<dbReference type="PANTHER" id="PTHR31024">
    <property type="entry name" value="C-TYPE LECTIN"/>
    <property type="match status" value="1"/>
</dbReference>
<reference evidence="1" key="1">
    <citation type="submission" date="2023-10" db="EMBL/GenBank/DDBJ databases">
        <title>Genome assembly of Pristionchus species.</title>
        <authorList>
            <person name="Yoshida K."/>
            <person name="Sommer R.J."/>
        </authorList>
    </citation>
    <scope>NUCLEOTIDE SEQUENCE</scope>
    <source>
        <strain evidence="1">RS0144</strain>
    </source>
</reference>
<sequence length="150" mass="16337">ASSDTHCVESPIGWKLVVDTRIIVCDQQFSLILTEELPKLIMPLNQPSVHTLEGRSLLALPQTGMWIHKKSCFGSGIVTIATGAGPNKDDREVTYRSWPCESLPDWIFSFDIVITIDADDAVFTMECSSDKSPVNAQPGDSIAILTSGIS</sequence>
<evidence type="ECO:0000313" key="2">
    <source>
        <dbReference type="Proteomes" id="UP001432027"/>
    </source>
</evidence>
<feature type="non-terminal residue" evidence="1">
    <location>
        <position position="1"/>
    </location>
</feature>
<evidence type="ECO:0000313" key="1">
    <source>
        <dbReference type="EMBL" id="GMS93153.1"/>
    </source>
</evidence>
<keyword evidence="2" id="KW-1185">Reference proteome</keyword>
<dbReference type="PANTHER" id="PTHR31024:SF3">
    <property type="entry name" value="C-TYPE LECTIN-RELATED"/>
    <property type="match status" value="1"/>
</dbReference>
<comment type="caution">
    <text evidence="1">The sequence shown here is derived from an EMBL/GenBank/DDBJ whole genome shotgun (WGS) entry which is preliminary data.</text>
</comment>
<dbReference type="AlphaFoldDB" id="A0AAV5TD90"/>
<organism evidence="1 2">
    <name type="scientific">Pristionchus entomophagus</name>
    <dbReference type="NCBI Taxonomy" id="358040"/>
    <lineage>
        <taxon>Eukaryota</taxon>
        <taxon>Metazoa</taxon>
        <taxon>Ecdysozoa</taxon>
        <taxon>Nematoda</taxon>
        <taxon>Chromadorea</taxon>
        <taxon>Rhabditida</taxon>
        <taxon>Rhabditina</taxon>
        <taxon>Diplogasteromorpha</taxon>
        <taxon>Diplogasteroidea</taxon>
        <taxon>Neodiplogasteridae</taxon>
        <taxon>Pristionchus</taxon>
    </lineage>
</organism>
<protein>
    <submittedName>
        <fullName evidence="1">Uncharacterized protein</fullName>
    </submittedName>
</protein>
<dbReference type="Proteomes" id="UP001432027">
    <property type="component" value="Unassembled WGS sequence"/>
</dbReference>
<dbReference type="EMBL" id="BTSX01000004">
    <property type="protein sequence ID" value="GMS93153.1"/>
    <property type="molecule type" value="Genomic_DNA"/>
</dbReference>
<feature type="non-terminal residue" evidence="1">
    <location>
        <position position="150"/>
    </location>
</feature>
<proteinExistence type="predicted"/>